<dbReference type="NCBIfam" id="NF005559">
    <property type="entry name" value="PRK07231.1"/>
    <property type="match status" value="1"/>
</dbReference>
<dbReference type="SUPFAM" id="SSF51735">
    <property type="entry name" value="NAD(P)-binding Rossmann-fold domains"/>
    <property type="match status" value="1"/>
</dbReference>
<dbReference type="GO" id="GO:0018449">
    <property type="term" value="F:1-phenylethanol dehydrogenase activity"/>
    <property type="evidence" value="ECO:0007669"/>
    <property type="project" value="UniProtKB-EC"/>
</dbReference>
<evidence type="ECO:0000256" key="2">
    <source>
        <dbReference type="ARBA" id="ARBA00023002"/>
    </source>
</evidence>
<dbReference type="EC" id="1.1.1.311" evidence="3"/>
<dbReference type="AlphaFoldDB" id="A0A446CNB7"/>
<dbReference type="PRINTS" id="PR00081">
    <property type="entry name" value="GDHRDH"/>
</dbReference>
<dbReference type="InterPro" id="IPR036291">
    <property type="entry name" value="NAD(P)-bd_dom_sf"/>
</dbReference>
<proteinExistence type="inferred from homology"/>
<reference evidence="3 4" key="1">
    <citation type="submission" date="2018-07" db="EMBL/GenBank/DDBJ databases">
        <authorList>
            <person name="Peeters C."/>
        </authorList>
    </citation>
    <scope>NUCLEOTIDE SEQUENCE [LARGE SCALE GENOMIC DNA]</scope>
    <source>
        <strain evidence="3 4">LMG 30378</strain>
    </source>
</reference>
<dbReference type="CDD" id="cd05233">
    <property type="entry name" value="SDR_c"/>
    <property type="match status" value="1"/>
</dbReference>
<evidence type="ECO:0000313" key="4">
    <source>
        <dbReference type="Proteomes" id="UP000289465"/>
    </source>
</evidence>
<evidence type="ECO:0000313" key="3">
    <source>
        <dbReference type="EMBL" id="SSW69456.1"/>
    </source>
</evidence>
<dbReference type="FunFam" id="3.40.50.720:FF:000084">
    <property type="entry name" value="Short-chain dehydrogenase reductase"/>
    <property type="match status" value="1"/>
</dbReference>
<dbReference type="OrthoDB" id="7301144at2"/>
<evidence type="ECO:0000256" key="1">
    <source>
        <dbReference type="ARBA" id="ARBA00006484"/>
    </source>
</evidence>
<sequence>MQSSTQQGPRLAVVTGAAQGIGKAIASQLIEDGFDVLIADLRGAAEAARSLGSKAHGCDVDVSDPAQVQSMVDLALSIHGRIDGLVNNAGIYTSLKKKPFEEISPEEWRRVFEVNVEGVWHCCRLVSPAMRKAGTGAIVNIASASVAKGNPLLLQYVASKGAVLAMTRVLARELGESGIRVNTVSPGFTLSDGVMSEAAQREAQRAGAREARALHRDLQPGDVAGAVSYLLSPRAGMMTGQNITVDGGMTMN</sequence>
<protein>
    <submittedName>
        <fullName evidence="3">(S)-1-Phenylethanol dehydrogenase</fullName>
        <ecNumber evidence="3">1.1.1.311</ecNumber>
    </submittedName>
</protein>
<keyword evidence="2 3" id="KW-0560">Oxidoreductase</keyword>
<dbReference type="Proteomes" id="UP000289465">
    <property type="component" value="Unassembled WGS sequence"/>
</dbReference>
<accession>A0A446CNB7</accession>
<name>A0A446CNB7_9BURK</name>
<dbReference type="InterPro" id="IPR002347">
    <property type="entry name" value="SDR_fam"/>
</dbReference>
<dbReference type="PANTHER" id="PTHR24321:SF8">
    <property type="entry name" value="ESTRADIOL 17-BETA-DEHYDROGENASE 8-RELATED"/>
    <property type="match status" value="1"/>
</dbReference>
<dbReference type="EMBL" id="UFQC01000018">
    <property type="protein sequence ID" value="SSW69456.1"/>
    <property type="molecule type" value="Genomic_DNA"/>
</dbReference>
<dbReference type="RefSeq" id="WP_129242211.1">
    <property type="nucleotide sequence ID" value="NZ_UFQC01000018.1"/>
</dbReference>
<dbReference type="Gene3D" id="3.40.50.720">
    <property type="entry name" value="NAD(P)-binding Rossmann-like Domain"/>
    <property type="match status" value="1"/>
</dbReference>
<organism evidence="3 4">
    <name type="scientific">Achromobacter veterisilvae</name>
    <dbReference type="NCBI Taxonomy" id="2069367"/>
    <lineage>
        <taxon>Bacteria</taxon>
        <taxon>Pseudomonadati</taxon>
        <taxon>Pseudomonadota</taxon>
        <taxon>Betaproteobacteria</taxon>
        <taxon>Burkholderiales</taxon>
        <taxon>Alcaligenaceae</taxon>
        <taxon>Achromobacter</taxon>
    </lineage>
</organism>
<dbReference type="InterPro" id="IPR020904">
    <property type="entry name" value="Sc_DH/Rdtase_CS"/>
</dbReference>
<gene>
    <name evidence="3" type="primary">ped_2</name>
    <name evidence="3" type="ORF">AVE30378_03535</name>
</gene>
<dbReference type="Pfam" id="PF13561">
    <property type="entry name" value="adh_short_C2"/>
    <property type="match status" value="1"/>
</dbReference>
<dbReference type="PROSITE" id="PS00061">
    <property type="entry name" value="ADH_SHORT"/>
    <property type="match status" value="1"/>
</dbReference>
<dbReference type="PANTHER" id="PTHR24321">
    <property type="entry name" value="DEHYDROGENASES, SHORT CHAIN"/>
    <property type="match status" value="1"/>
</dbReference>
<comment type="similarity">
    <text evidence="1">Belongs to the short-chain dehydrogenases/reductases (SDR) family.</text>
</comment>
<dbReference type="PRINTS" id="PR00080">
    <property type="entry name" value="SDRFAMILY"/>
</dbReference>